<dbReference type="EMBL" id="BRYB01003026">
    <property type="protein sequence ID" value="GMI29297.1"/>
    <property type="molecule type" value="Genomic_DNA"/>
</dbReference>
<evidence type="ECO:0000256" key="1">
    <source>
        <dbReference type="SAM" id="MobiDB-lite"/>
    </source>
</evidence>
<feature type="compositionally biased region" description="Basic residues" evidence="1">
    <location>
        <begin position="125"/>
        <end position="135"/>
    </location>
</feature>
<comment type="caution">
    <text evidence="2">The sequence shown here is derived from an EMBL/GenBank/DDBJ whole genome shotgun (WGS) entry which is preliminary data.</text>
</comment>
<accession>A0ABQ6MP72</accession>
<evidence type="ECO:0000313" key="2">
    <source>
        <dbReference type="EMBL" id="GMI29297.1"/>
    </source>
</evidence>
<keyword evidence="3" id="KW-1185">Reference proteome</keyword>
<evidence type="ECO:0000313" key="3">
    <source>
        <dbReference type="Proteomes" id="UP001165060"/>
    </source>
</evidence>
<feature type="region of interest" description="Disordered" evidence="1">
    <location>
        <begin position="117"/>
        <end position="142"/>
    </location>
</feature>
<protein>
    <submittedName>
        <fullName evidence="2">Uncharacterized protein</fullName>
    </submittedName>
</protein>
<sequence>MEIEHENQLLMKKIYKIMTDEQVESGREYLPGVRISKNQCPTVDCHINVKNQTIVPGRAVAGKSLRFEMSERKYNQHFDENTAMQKRLKERKPVYSRDDWEKFAKLQKKYSVNARNQDLTAGHLPKSRRLSKKSLRGLSAPHFMTPGSYKNELVRTRSAHSSQARQHRLKRQESKSVIVEADTTIDGMPTVIKISELCTSFHDSAKVLTHGTSGLLVEATTEGGSVYGEAVVTVKELQRLVNNAMSKRDARERDMETFANLKAYEEKPNLFPTFETSLSAEEEMKVAEVAMANVYVSNRYSAGGRDLKVTIGHRHTAQVIV</sequence>
<reference evidence="2 3" key="1">
    <citation type="journal article" date="2023" name="Commun. Biol.">
        <title>Genome analysis of Parmales, the sister group of diatoms, reveals the evolutionary specialization of diatoms from phago-mixotrophs to photoautotrophs.</title>
        <authorList>
            <person name="Ban H."/>
            <person name="Sato S."/>
            <person name="Yoshikawa S."/>
            <person name="Yamada K."/>
            <person name="Nakamura Y."/>
            <person name="Ichinomiya M."/>
            <person name="Sato N."/>
            <person name="Blanc-Mathieu R."/>
            <person name="Endo H."/>
            <person name="Kuwata A."/>
            <person name="Ogata H."/>
        </authorList>
    </citation>
    <scope>NUCLEOTIDE SEQUENCE [LARGE SCALE GENOMIC DNA]</scope>
</reference>
<proteinExistence type="predicted"/>
<name>A0ABQ6MP72_9STRA</name>
<organism evidence="2 3">
    <name type="scientific">Tetraparma gracilis</name>
    <dbReference type="NCBI Taxonomy" id="2962635"/>
    <lineage>
        <taxon>Eukaryota</taxon>
        <taxon>Sar</taxon>
        <taxon>Stramenopiles</taxon>
        <taxon>Ochrophyta</taxon>
        <taxon>Bolidophyceae</taxon>
        <taxon>Parmales</taxon>
        <taxon>Triparmaceae</taxon>
        <taxon>Tetraparma</taxon>
    </lineage>
</organism>
<dbReference type="Proteomes" id="UP001165060">
    <property type="component" value="Unassembled WGS sequence"/>
</dbReference>
<gene>
    <name evidence="2" type="ORF">TeGR_g4220</name>
</gene>